<evidence type="ECO:0000313" key="2">
    <source>
        <dbReference type="Proteomes" id="UP000321638"/>
    </source>
</evidence>
<accession>A0A5C8PMZ6</accession>
<dbReference type="Proteomes" id="UP000321638">
    <property type="component" value="Unassembled WGS sequence"/>
</dbReference>
<evidence type="ECO:0000313" key="1">
    <source>
        <dbReference type="EMBL" id="TXL75392.1"/>
    </source>
</evidence>
<proteinExistence type="predicted"/>
<organism evidence="1 2">
    <name type="scientific">Vineibacter terrae</name>
    <dbReference type="NCBI Taxonomy" id="2586908"/>
    <lineage>
        <taxon>Bacteria</taxon>
        <taxon>Pseudomonadati</taxon>
        <taxon>Pseudomonadota</taxon>
        <taxon>Alphaproteobacteria</taxon>
        <taxon>Hyphomicrobiales</taxon>
        <taxon>Vineibacter</taxon>
    </lineage>
</organism>
<dbReference type="RefSeq" id="WP_147847606.1">
    <property type="nucleotide sequence ID" value="NZ_VDUZ01000014.1"/>
</dbReference>
<dbReference type="SUPFAM" id="SSF53955">
    <property type="entry name" value="Lysozyme-like"/>
    <property type="match status" value="1"/>
</dbReference>
<evidence type="ECO:0008006" key="3">
    <source>
        <dbReference type="Google" id="ProtNLM"/>
    </source>
</evidence>
<dbReference type="OrthoDB" id="3809801at2"/>
<keyword evidence="2" id="KW-1185">Reference proteome</keyword>
<gene>
    <name evidence="1" type="ORF">FHP25_14215</name>
</gene>
<sequence length="353" mass="38634">MANFQKVPDRILKSTPGSFTPAWRATLALPGTYSLFDVGTWRLVVPNNETVREKGPQARLIGMWGGQPNGHRLDVRITGPSLGMSVELVSETPIAPHLWLWCVTARWPQCLVRPIETGLLGVTAVAEPGLPAGTPYAARLPVIISPEGAFGTNLPPWAGGTRDETRDAIMTECERQGVTLDTQVAYLLATCEHECGFRPIREGQFGGRPAQGSERFRRGLRYYPYYGRGYVQLTHKGNYQTYATRLGIELVGDPDLALEPNVALYVLVHGVTNGSFGAAMTRFVNARQTDFVNARRSVNGLDRAEHIAGLARRWLAWIRTNHPGRFTRGFEAGAHAHARPGAPAGAPQHGAPR</sequence>
<dbReference type="AlphaFoldDB" id="A0A5C8PMZ6"/>
<reference evidence="1 2" key="1">
    <citation type="submission" date="2019-06" db="EMBL/GenBank/DDBJ databases">
        <title>New taxonomy in bacterial strain CC-CFT640, isolated from vineyard.</title>
        <authorList>
            <person name="Lin S.-Y."/>
            <person name="Tsai C.-F."/>
            <person name="Young C.-C."/>
        </authorList>
    </citation>
    <scope>NUCLEOTIDE SEQUENCE [LARGE SCALE GENOMIC DNA]</scope>
    <source>
        <strain evidence="1 2">CC-CFT640</strain>
    </source>
</reference>
<name>A0A5C8PMZ6_9HYPH</name>
<dbReference type="Gene3D" id="1.10.530.10">
    <property type="match status" value="1"/>
</dbReference>
<comment type="caution">
    <text evidence="1">The sequence shown here is derived from an EMBL/GenBank/DDBJ whole genome shotgun (WGS) entry which is preliminary data.</text>
</comment>
<dbReference type="InterPro" id="IPR023346">
    <property type="entry name" value="Lysozyme-like_dom_sf"/>
</dbReference>
<protein>
    <recommendedName>
        <fullName evidence="3">Glycoside hydrolase family 19 catalytic domain-containing protein</fullName>
    </recommendedName>
</protein>
<dbReference type="EMBL" id="VDUZ01000014">
    <property type="protein sequence ID" value="TXL75392.1"/>
    <property type="molecule type" value="Genomic_DNA"/>
</dbReference>